<feature type="compositionally biased region" description="Low complexity" evidence="6">
    <location>
        <begin position="13"/>
        <end position="25"/>
    </location>
</feature>
<dbReference type="GO" id="GO:0003700">
    <property type="term" value="F:DNA-binding transcription factor activity"/>
    <property type="evidence" value="ECO:0007669"/>
    <property type="project" value="InterPro"/>
</dbReference>
<evidence type="ECO:0000313" key="8">
    <source>
        <dbReference type="EMBL" id="KAJ0193237.1"/>
    </source>
</evidence>
<dbReference type="Gene3D" id="3.30.730.10">
    <property type="entry name" value="AP2/ERF domain"/>
    <property type="match status" value="1"/>
</dbReference>
<dbReference type="SUPFAM" id="SSF54171">
    <property type="entry name" value="DNA-binding domain"/>
    <property type="match status" value="1"/>
</dbReference>
<comment type="subcellular location">
    <subcellularLocation>
        <location evidence="1">Nucleus</location>
    </subcellularLocation>
</comment>
<evidence type="ECO:0000256" key="3">
    <source>
        <dbReference type="ARBA" id="ARBA00023125"/>
    </source>
</evidence>
<dbReference type="CDD" id="cd00018">
    <property type="entry name" value="AP2"/>
    <property type="match status" value="1"/>
</dbReference>
<name>A0A9R1USL5_LACSA</name>
<evidence type="ECO:0000256" key="1">
    <source>
        <dbReference type="ARBA" id="ARBA00004123"/>
    </source>
</evidence>
<feature type="domain" description="AP2/ERF" evidence="7">
    <location>
        <begin position="62"/>
        <end position="92"/>
    </location>
</feature>
<keyword evidence="5" id="KW-0539">Nucleus</keyword>
<evidence type="ECO:0000256" key="2">
    <source>
        <dbReference type="ARBA" id="ARBA00023015"/>
    </source>
</evidence>
<dbReference type="Gramene" id="rna-gnl|WGS:NBSK|LSAT_8X39481_mrna">
    <property type="protein sequence ID" value="cds-PLY86472.1"/>
    <property type="gene ID" value="gene-LSAT_8X39481"/>
</dbReference>
<keyword evidence="3" id="KW-0238">DNA-binding</keyword>
<proteinExistence type="predicted"/>
<dbReference type="PANTHER" id="PTHR31194:SF140">
    <property type="entry name" value="ETHYLENE-RESPONSIVE TRANSCRIPTION FACTOR CRF2"/>
    <property type="match status" value="1"/>
</dbReference>
<protein>
    <recommendedName>
        <fullName evidence="7">AP2/ERF domain-containing protein</fullName>
    </recommendedName>
</protein>
<dbReference type="PANTHER" id="PTHR31194">
    <property type="entry name" value="SHN SHINE , DNA BINDING / TRANSCRIPTION FACTOR"/>
    <property type="match status" value="1"/>
</dbReference>
<reference evidence="8 9" key="1">
    <citation type="journal article" date="2017" name="Nat. Commun.">
        <title>Genome assembly with in vitro proximity ligation data and whole-genome triplication in lettuce.</title>
        <authorList>
            <person name="Reyes-Chin-Wo S."/>
            <person name="Wang Z."/>
            <person name="Yang X."/>
            <person name="Kozik A."/>
            <person name="Arikit S."/>
            <person name="Song C."/>
            <person name="Xia L."/>
            <person name="Froenicke L."/>
            <person name="Lavelle D.O."/>
            <person name="Truco M.J."/>
            <person name="Xia R."/>
            <person name="Zhu S."/>
            <person name="Xu C."/>
            <person name="Xu H."/>
            <person name="Xu X."/>
            <person name="Cox K."/>
            <person name="Korf I."/>
            <person name="Meyers B.C."/>
            <person name="Michelmore R.W."/>
        </authorList>
    </citation>
    <scope>NUCLEOTIDE SEQUENCE [LARGE SCALE GENOMIC DNA]</scope>
    <source>
        <strain evidence="9">cv. Salinas</strain>
        <tissue evidence="8">Seedlings</tissue>
    </source>
</reference>
<keyword evidence="9" id="KW-1185">Reference proteome</keyword>
<dbReference type="Proteomes" id="UP000235145">
    <property type="component" value="Unassembled WGS sequence"/>
</dbReference>
<gene>
    <name evidence="8" type="ORF">LSAT_V11C800404880</name>
</gene>
<dbReference type="SMART" id="SM00380">
    <property type="entry name" value="AP2"/>
    <property type="match status" value="1"/>
</dbReference>
<evidence type="ECO:0000256" key="5">
    <source>
        <dbReference type="ARBA" id="ARBA00023242"/>
    </source>
</evidence>
<dbReference type="InterPro" id="IPR050913">
    <property type="entry name" value="AP2/ERF_ERF"/>
</dbReference>
<accession>A0A9R1USL5</accession>
<feature type="region of interest" description="Disordered" evidence="6">
    <location>
        <begin position="1"/>
        <end position="25"/>
    </location>
</feature>
<sequence>MADQPVGTKMVNSAKSATDSSSDKGGIVHKIVLGVKARDNKDDGEASKPRGSLDQKQTEMKKYRGVRMRKWGKWCSEIRDPFEKKRLWLLVFLQGQNDLLTRQYTEDRMVRCVGDGFSESQEG</sequence>
<evidence type="ECO:0000256" key="4">
    <source>
        <dbReference type="ARBA" id="ARBA00023163"/>
    </source>
</evidence>
<dbReference type="GO" id="GO:0005634">
    <property type="term" value="C:nucleus"/>
    <property type="evidence" value="ECO:0007669"/>
    <property type="project" value="UniProtKB-SubCell"/>
</dbReference>
<dbReference type="InterPro" id="IPR036955">
    <property type="entry name" value="AP2/ERF_dom_sf"/>
</dbReference>
<dbReference type="PROSITE" id="PS51032">
    <property type="entry name" value="AP2_ERF"/>
    <property type="match status" value="1"/>
</dbReference>
<dbReference type="EMBL" id="NBSK02000008">
    <property type="protein sequence ID" value="KAJ0193237.1"/>
    <property type="molecule type" value="Genomic_DNA"/>
</dbReference>
<feature type="region of interest" description="Disordered" evidence="6">
    <location>
        <begin position="38"/>
        <end position="59"/>
    </location>
</feature>
<dbReference type="AlphaFoldDB" id="A0A9R1USL5"/>
<evidence type="ECO:0000313" key="9">
    <source>
        <dbReference type="Proteomes" id="UP000235145"/>
    </source>
</evidence>
<organism evidence="8 9">
    <name type="scientific">Lactuca sativa</name>
    <name type="common">Garden lettuce</name>
    <dbReference type="NCBI Taxonomy" id="4236"/>
    <lineage>
        <taxon>Eukaryota</taxon>
        <taxon>Viridiplantae</taxon>
        <taxon>Streptophyta</taxon>
        <taxon>Embryophyta</taxon>
        <taxon>Tracheophyta</taxon>
        <taxon>Spermatophyta</taxon>
        <taxon>Magnoliopsida</taxon>
        <taxon>eudicotyledons</taxon>
        <taxon>Gunneridae</taxon>
        <taxon>Pentapetalae</taxon>
        <taxon>asterids</taxon>
        <taxon>campanulids</taxon>
        <taxon>Asterales</taxon>
        <taxon>Asteraceae</taxon>
        <taxon>Cichorioideae</taxon>
        <taxon>Cichorieae</taxon>
        <taxon>Lactucinae</taxon>
        <taxon>Lactuca</taxon>
    </lineage>
</organism>
<dbReference type="InterPro" id="IPR016177">
    <property type="entry name" value="DNA-bd_dom_sf"/>
</dbReference>
<keyword evidence="2" id="KW-0805">Transcription regulation</keyword>
<evidence type="ECO:0000256" key="6">
    <source>
        <dbReference type="SAM" id="MobiDB-lite"/>
    </source>
</evidence>
<dbReference type="GO" id="GO:0003677">
    <property type="term" value="F:DNA binding"/>
    <property type="evidence" value="ECO:0007669"/>
    <property type="project" value="UniProtKB-KW"/>
</dbReference>
<comment type="caution">
    <text evidence="8">The sequence shown here is derived from an EMBL/GenBank/DDBJ whole genome shotgun (WGS) entry which is preliminary data.</text>
</comment>
<evidence type="ECO:0000259" key="7">
    <source>
        <dbReference type="PROSITE" id="PS51032"/>
    </source>
</evidence>
<dbReference type="InterPro" id="IPR001471">
    <property type="entry name" value="AP2/ERF_dom"/>
</dbReference>
<keyword evidence="4" id="KW-0804">Transcription</keyword>